<dbReference type="AlphaFoldDB" id="A0A7S1XR29"/>
<sequence>MHVLILDRLMRPFALLAAFDRNQLFIVRVLLIRLFPSTLIQFAKIYAFMPKVQKYGEGMERRTESTEDMKKIKEPLVEKLRQKVESENRRSKKGKLKES</sequence>
<name>A0A7S1XR29_9STRA</name>
<reference evidence="1" key="1">
    <citation type="submission" date="2021-01" db="EMBL/GenBank/DDBJ databases">
        <authorList>
            <person name="Corre E."/>
            <person name="Pelletier E."/>
            <person name="Niang G."/>
            <person name="Scheremetjew M."/>
            <person name="Finn R."/>
            <person name="Kale V."/>
            <person name="Holt S."/>
            <person name="Cochrane G."/>
            <person name="Meng A."/>
            <person name="Brown T."/>
            <person name="Cohen L."/>
        </authorList>
    </citation>
    <scope>NUCLEOTIDE SEQUENCE</scope>
    <source>
        <strain evidence="1">CCMP2877</strain>
    </source>
</reference>
<evidence type="ECO:0000313" key="1">
    <source>
        <dbReference type="EMBL" id="CAD9256713.1"/>
    </source>
</evidence>
<dbReference type="EMBL" id="HBGJ01023553">
    <property type="protein sequence ID" value="CAD9256713.1"/>
    <property type="molecule type" value="Transcribed_RNA"/>
</dbReference>
<accession>A0A7S1XR29</accession>
<proteinExistence type="predicted"/>
<protein>
    <submittedName>
        <fullName evidence="1">Uncharacterized protein</fullName>
    </submittedName>
</protein>
<organism evidence="1">
    <name type="scientific">Phaeomonas parva</name>
    <dbReference type="NCBI Taxonomy" id="124430"/>
    <lineage>
        <taxon>Eukaryota</taxon>
        <taxon>Sar</taxon>
        <taxon>Stramenopiles</taxon>
        <taxon>Ochrophyta</taxon>
        <taxon>Pinguiophyceae</taxon>
        <taxon>Pinguiochrysidales</taxon>
        <taxon>Pinguiochrysidaceae</taxon>
        <taxon>Phaeomonas</taxon>
    </lineage>
</organism>
<gene>
    <name evidence="1" type="ORF">PPAR1163_LOCUS15084</name>
</gene>